<feature type="transmembrane region" description="Helical" evidence="1">
    <location>
        <begin position="7"/>
        <end position="28"/>
    </location>
</feature>
<accession>A0A546XT26</accession>
<dbReference type="RefSeq" id="WP_142858789.1">
    <property type="nucleotide sequence ID" value="NZ_SGOE01000007.1"/>
</dbReference>
<evidence type="ECO:0000313" key="3">
    <source>
        <dbReference type="Proteomes" id="UP000317023"/>
    </source>
</evidence>
<sequence length="90" mass="9707">MNRRTTLATISILSLLTGVTTMILYHSFGPVPPFPAPAGFNGMSPMTEMRNGMGWMMLFGPLAMLLTFGGFVTLTVLLITSLTRSPAKPD</sequence>
<keyword evidence="1" id="KW-1133">Transmembrane helix</keyword>
<evidence type="ECO:0000313" key="2">
    <source>
        <dbReference type="EMBL" id="TRB03893.1"/>
    </source>
</evidence>
<proteinExistence type="predicted"/>
<keyword evidence="1" id="KW-0472">Membrane</keyword>
<evidence type="ECO:0000256" key="1">
    <source>
        <dbReference type="SAM" id="Phobius"/>
    </source>
</evidence>
<dbReference type="AlphaFoldDB" id="A0A546XT26"/>
<gene>
    <name evidence="2" type="ORF">EXN61_20445</name>
</gene>
<protein>
    <submittedName>
        <fullName evidence="2">Uncharacterized protein</fullName>
    </submittedName>
</protein>
<dbReference type="EMBL" id="SGOE01000007">
    <property type="protein sequence ID" value="TRB03893.1"/>
    <property type="molecule type" value="Genomic_DNA"/>
</dbReference>
<name>A0A546XT26_AGRTU</name>
<dbReference type="Proteomes" id="UP000317023">
    <property type="component" value="Unassembled WGS sequence"/>
</dbReference>
<reference evidence="2 3" key="1">
    <citation type="journal article" date="2019" name="Appl. Microbiol. Biotechnol.">
        <title>Differential efficiency of wild type rhizogenic strains for rol gene transformation of plants.</title>
        <authorList>
            <person name="Desmet S."/>
            <person name="De Keyser E."/>
            <person name="Van Vaerenbergh J."/>
            <person name="Baeyen S."/>
            <person name="Van Huylenbroeck J."/>
            <person name="Geelen D."/>
            <person name="Dhooghe E."/>
        </authorList>
    </citation>
    <scope>NUCLEOTIDE SEQUENCE [LARGE SCALE GENOMIC DNA]</scope>
    <source>
        <strain evidence="2 3">MAFF210266</strain>
    </source>
</reference>
<keyword evidence="1" id="KW-0812">Transmembrane</keyword>
<comment type="caution">
    <text evidence="2">The sequence shown here is derived from an EMBL/GenBank/DDBJ whole genome shotgun (WGS) entry which is preliminary data.</text>
</comment>
<organism evidence="2 3">
    <name type="scientific">Agrobacterium tumefaciens</name>
    <dbReference type="NCBI Taxonomy" id="358"/>
    <lineage>
        <taxon>Bacteria</taxon>
        <taxon>Pseudomonadati</taxon>
        <taxon>Pseudomonadota</taxon>
        <taxon>Alphaproteobacteria</taxon>
        <taxon>Hyphomicrobiales</taxon>
        <taxon>Rhizobiaceae</taxon>
        <taxon>Rhizobium/Agrobacterium group</taxon>
        <taxon>Agrobacterium</taxon>
        <taxon>Agrobacterium tumefaciens complex</taxon>
    </lineage>
</organism>
<feature type="transmembrane region" description="Helical" evidence="1">
    <location>
        <begin position="53"/>
        <end position="79"/>
    </location>
</feature>